<evidence type="ECO:0000313" key="2">
    <source>
        <dbReference type="Proteomes" id="UP000322927"/>
    </source>
</evidence>
<dbReference type="EMBL" id="CP029192">
    <property type="protein sequence ID" value="QES38261.1"/>
    <property type="molecule type" value="Genomic_DNA"/>
</dbReference>
<sequence length="89" mass="9851">MHARFAPLPDKRTHHATYETAAALRDRPGEWAHVDTHPNSNRASNQAHRIRTGKLAAFRPAGAFEATIRTDDDEAIDVYARYVGATATP</sequence>
<name>A0A5P2CA83_STRVZ</name>
<dbReference type="Proteomes" id="UP000322927">
    <property type="component" value="Chromosome"/>
</dbReference>
<protein>
    <submittedName>
        <fullName evidence="1">Uncharacterized protein</fullName>
    </submittedName>
</protein>
<proteinExistence type="predicted"/>
<gene>
    <name evidence="1" type="ORF">DEJ48_36885</name>
</gene>
<organism evidence="1 2">
    <name type="scientific">Streptomyces venezuelae</name>
    <dbReference type="NCBI Taxonomy" id="54571"/>
    <lineage>
        <taxon>Bacteria</taxon>
        <taxon>Bacillati</taxon>
        <taxon>Actinomycetota</taxon>
        <taxon>Actinomycetes</taxon>
        <taxon>Kitasatosporales</taxon>
        <taxon>Streptomycetaceae</taxon>
        <taxon>Streptomyces</taxon>
    </lineage>
</organism>
<accession>A0A5P2CA83</accession>
<dbReference type="RefSeq" id="WP_150220453.1">
    <property type="nucleotide sequence ID" value="NZ_CP029192.1"/>
</dbReference>
<dbReference type="AlphaFoldDB" id="A0A5P2CA83"/>
<evidence type="ECO:0000313" key="1">
    <source>
        <dbReference type="EMBL" id="QES38261.1"/>
    </source>
</evidence>
<reference evidence="1 2" key="1">
    <citation type="submission" date="2018-05" db="EMBL/GenBank/DDBJ databases">
        <title>Streptomyces venezuelae.</title>
        <authorList>
            <person name="Kim W."/>
            <person name="Lee N."/>
            <person name="Cho B.-K."/>
        </authorList>
    </citation>
    <scope>NUCLEOTIDE SEQUENCE [LARGE SCALE GENOMIC DNA]</scope>
    <source>
        <strain evidence="1 2">ATCC 14584</strain>
    </source>
</reference>
<dbReference type="OrthoDB" id="4324777at2"/>